<dbReference type="AlphaFoldDB" id="A0A9J6F6B6"/>
<keyword evidence="9" id="KW-1185">Reference proteome</keyword>
<evidence type="ECO:0000256" key="6">
    <source>
        <dbReference type="ARBA" id="ARBA00023136"/>
    </source>
</evidence>
<evidence type="ECO:0000313" key="9">
    <source>
        <dbReference type="Proteomes" id="UP000821866"/>
    </source>
</evidence>
<name>A0A9J6F6B6_RHIMP</name>
<comment type="similarity">
    <text evidence="2">Belongs to the glycosyltransferase 32 family.</text>
</comment>
<dbReference type="InterPro" id="IPR007652">
    <property type="entry name" value="A1-4-GlycosylTfrase_dom"/>
</dbReference>
<keyword evidence="6" id="KW-0472">Membrane</keyword>
<dbReference type="VEuPathDB" id="VectorBase:LOC119164302"/>
<dbReference type="GO" id="GO:0006688">
    <property type="term" value="P:glycosphingolipid biosynthetic process"/>
    <property type="evidence" value="ECO:0007669"/>
    <property type="project" value="TreeGrafter"/>
</dbReference>
<comment type="caution">
    <text evidence="8">The sequence shown here is derived from an EMBL/GenBank/DDBJ whole genome shotgun (WGS) entry which is preliminary data.</text>
</comment>
<evidence type="ECO:0000256" key="1">
    <source>
        <dbReference type="ARBA" id="ARBA00004323"/>
    </source>
</evidence>
<sequence>MQRCFQTSPPQDTVLDLWLREGAYKRSPYETVHLSDGLRLALLLKHGGVYVDFDVIFLRSLEGLGDAVVACSADDTVTNNFLAFTARHPFVRECLERFVWDYYPKDWGYNGPRQERYSRKSLNRQANWRCRLTKKQTENKQPCKMALAVRGVLLRWCNATTVEQALDNRLRCHGVTLLPRNRLLPLNYTTAHLLFNAAVGPNVSESFAHSYLVHTFHSRTRDIPAEHGSFVERAAAENCPRTFELAHRVRGYF</sequence>
<evidence type="ECO:0000259" key="7">
    <source>
        <dbReference type="Pfam" id="PF04572"/>
    </source>
</evidence>
<accession>A0A9J6F6B6</accession>
<feature type="domain" description="Alpha 1,4-glycosyltransferase" evidence="7">
    <location>
        <begin position="149"/>
        <end position="245"/>
    </location>
</feature>
<dbReference type="Pfam" id="PF04488">
    <property type="entry name" value="Gly_transf_sug"/>
    <property type="match status" value="1"/>
</dbReference>
<keyword evidence="5" id="KW-0333">Golgi apparatus</keyword>
<protein>
    <recommendedName>
        <fullName evidence="7">Alpha 1,4-glycosyltransferase domain-containing protein</fullName>
    </recommendedName>
</protein>
<evidence type="ECO:0000256" key="4">
    <source>
        <dbReference type="ARBA" id="ARBA00022679"/>
    </source>
</evidence>
<evidence type="ECO:0000256" key="3">
    <source>
        <dbReference type="ARBA" id="ARBA00022676"/>
    </source>
</evidence>
<keyword evidence="3" id="KW-0328">Glycosyltransferase</keyword>
<dbReference type="InterPro" id="IPR029044">
    <property type="entry name" value="Nucleotide-diphossugar_trans"/>
</dbReference>
<organism evidence="8 9">
    <name type="scientific">Rhipicephalus microplus</name>
    <name type="common">Cattle tick</name>
    <name type="synonym">Boophilus microplus</name>
    <dbReference type="NCBI Taxonomy" id="6941"/>
    <lineage>
        <taxon>Eukaryota</taxon>
        <taxon>Metazoa</taxon>
        <taxon>Ecdysozoa</taxon>
        <taxon>Arthropoda</taxon>
        <taxon>Chelicerata</taxon>
        <taxon>Arachnida</taxon>
        <taxon>Acari</taxon>
        <taxon>Parasitiformes</taxon>
        <taxon>Ixodida</taxon>
        <taxon>Ixodoidea</taxon>
        <taxon>Ixodidae</taxon>
        <taxon>Rhipicephalinae</taxon>
        <taxon>Rhipicephalus</taxon>
        <taxon>Boophilus</taxon>
    </lineage>
</organism>
<dbReference type="Proteomes" id="UP000821866">
    <property type="component" value="Chromosome 1"/>
</dbReference>
<dbReference type="PANTHER" id="PTHR12042">
    <property type="entry name" value="LACTOSYLCERAMIDE 4-ALPHA-GALACTOSYLTRANSFERASE ALPHA- 1,4-GALACTOSYLTRANSFERASE"/>
    <property type="match status" value="1"/>
</dbReference>
<proteinExistence type="inferred from homology"/>
<evidence type="ECO:0000256" key="2">
    <source>
        <dbReference type="ARBA" id="ARBA00009003"/>
    </source>
</evidence>
<dbReference type="Pfam" id="PF04572">
    <property type="entry name" value="Gb3_synth"/>
    <property type="match status" value="2"/>
</dbReference>
<dbReference type="SUPFAM" id="SSF53448">
    <property type="entry name" value="Nucleotide-diphospho-sugar transferases"/>
    <property type="match status" value="1"/>
</dbReference>
<reference evidence="8" key="2">
    <citation type="submission" date="2021-09" db="EMBL/GenBank/DDBJ databases">
        <authorList>
            <person name="Jia N."/>
            <person name="Wang J."/>
            <person name="Shi W."/>
            <person name="Du L."/>
            <person name="Sun Y."/>
            <person name="Zhan W."/>
            <person name="Jiang J."/>
            <person name="Wang Q."/>
            <person name="Zhang B."/>
            <person name="Ji P."/>
            <person name="Sakyi L.B."/>
            <person name="Cui X."/>
            <person name="Yuan T."/>
            <person name="Jiang B."/>
            <person name="Yang W."/>
            <person name="Lam T.T.-Y."/>
            <person name="Chang Q."/>
            <person name="Ding S."/>
            <person name="Wang X."/>
            <person name="Zhu J."/>
            <person name="Ruan X."/>
            <person name="Zhao L."/>
            <person name="Wei J."/>
            <person name="Que T."/>
            <person name="Du C."/>
            <person name="Cheng J."/>
            <person name="Dai P."/>
            <person name="Han X."/>
            <person name="Huang E."/>
            <person name="Gao Y."/>
            <person name="Liu J."/>
            <person name="Shao H."/>
            <person name="Ye R."/>
            <person name="Li L."/>
            <person name="Wei W."/>
            <person name="Wang X."/>
            <person name="Wang C."/>
            <person name="Huo Q."/>
            <person name="Li W."/>
            <person name="Guo W."/>
            <person name="Chen H."/>
            <person name="Chen S."/>
            <person name="Zhou L."/>
            <person name="Zhou L."/>
            <person name="Ni X."/>
            <person name="Tian J."/>
            <person name="Zhou Y."/>
            <person name="Sheng Y."/>
            <person name="Liu T."/>
            <person name="Pan Y."/>
            <person name="Xia L."/>
            <person name="Li J."/>
            <person name="Zhao F."/>
            <person name="Cao W."/>
        </authorList>
    </citation>
    <scope>NUCLEOTIDE SEQUENCE</scope>
    <source>
        <strain evidence="8">Rmic-2018</strain>
        <tissue evidence="8">Larvae</tissue>
    </source>
</reference>
<gene>
    <name evidence="8" type="ORF">HPB51_021327</name>
</gene>
<evidence type="ECO:0000256" key="5">
    <source>
        <dbReference type="ARBA" id="ARBA00023034"/>
    </source>
</evidence>
<dbReference type="Gene3D" id="3.90.550.20">
    <property type="match status" value="1"/>
</dbReference>
<reference evidence="8" key="1">
    <citation type="journal article" date="2020" name="Cell">
        <title>Large-Scale Comparative Analyses of Tick Genomes Elucidate Their Genetic Diversity and Vector Capacities.</title>
        <authorList>
            <consortium name="Tick Genome and Microbiome Consortium (TIGMIC)"/>
            <person name="Jia N."/>
            <person name="Wang J."/>
            <person name="Shi W."/>
            <person name="Du L."/>
            <person name="Sun Y."/>
            <person name="Zhan W."/>
            <person name="Jiang J.F."/>
            <person name="Wang Q."/>
            <person name="Zhang B."/>
            <person name="Ji P."/>
            <person name="Bell-Sakyi L."/>
            <person name="Cui X.M."/>
            <person name="Yuan T.T."/>
            <person name="Jiang B.G."/>
            <person name="Yang W.F."/>
            <person name="Lam T.T."/>
            <person name="Chang Q.C."/>
            <person name="Ding S.J."/>
            <person name="Wang X.J."/>
            <person name="Zhu J.G."/>
            <person name="Ruan X.D."/>
            <person name="Zhao L."/>
            <person name="Wei J.T."/>
            <person name="Ye R.Z."/>
            <person name="Que T.C."/>
            <person name="Du C.H."/>
            <person name="Zhou Y.H."/>
            <person name="Cheng J.X."/>
            <person name="Dai P.F."/>
            <person name="Guo W.B."/>
            <person name="Han X.H."/>
            <person name="Huang E.J."/>
            <person name="Li L.F."/>
            <person name="Wei W."/>
            <person name="Gao Y.C."/>
            <person name="Liu J.Z."/>
            <person name="Shao H.Z."/>
            <person name="Wang X."/>
            <person name="Wang C.C."/>
            <person name="Yang T.C."/>
            <person name="Huo Q.B."/>
            <person name="Li W."/>
            <person name="Chen H.Y."/>
            <person name="Chen S.E."/>
            <person name="Zhou L.G."/>
            <person name="Ni X.B."/>
            <person name="Tian J.H."/>
            <person name="Sheng Y."/>
            <person name="Liu T."/>
            <person name="Pan Y.S."/>
            <person name="Xia L.Y."/>
            <person name="Li J."/>
            <person name="Zhao F."/>
            <person name="Cao W.C."/>
        </authorList>
    </citation>
    <scope>NUCLEOTIDE SEQUENCE</scope>
    <source>
        <strain evidence="8">Rmic-2018</strain>
    </source>
</reference>
<comment type="subcellular location">
    <subcellularLocation>
        <location evidence="1">Golgi apparatus membrane</location>
        <topology evidence="1">Single-pass type II membrane protein</topology>
    </subcellularLocation>
</comment>
<dbReference type="PANTHER" id="PTHR12042:SF21">
    <property type="entry name" value="ALPHA1,4-GALACTOSYLTRANSFERASE 1-RELATED"/>
    <property type="match status" value="1"/>
</dbReference>
<dbReference type="InterPro" id="IPR007577">
    <property type="entry name" value="GlycoTrfase_DXD_sugar-bd_CS"/>
</dbReference>
<keyword evidence="4" id="KW-0808">Transferase</keyword>
<dbReference type="GO" id="GO:0000139">
    <property type="term" value="C:Golgi membrane"/>
    <property type="evidence" value="ECO:0007669"/>
    <property type="project" value="UniProtKB-SubCell"/>
</dbReference>
<feature type="domain" description="Alpha 1,4-glycosyltransferase" evidence="7">
    <location>
        <begin position="83"/>
        <end position="113"/>
    </location>
</feature>
<evidence type="ECO:0000313" key="8">
    <source>
        <dbReference type="EMBL" id="KAH8042243.1"/>
    </source>
</evidence>
<dbReference type="GO" id="GO:0016758">
    <property type="term" value="F:hexosyltransferase activity"/>
    <property type="evidence" value="ECO:0007669"/>
    <property type="project" value="TreeGrafter"/>
</dbReference>
<dbReference type="EMBL" id="JABSTU010000001">
    <property type="protein sequence ID" value="KAH8042243.1"/>
    <property type="molecule type" value="Genomic_DNA"/>
</dbReference>
<dbReference type="InterPro" id="IPR051981">
    <property type="entry name" value="Glycosyltransf_32"/>
</dbReference>